<dbReference type="FunFam" id="3.60.20.10:FF:000007">
    <property type="entry name" value="Proteasome subunit alpha type"/>
    <property type="match status" value="1"/>
</dbReference>
<keyword evidence="4" id="KW-0963">Cytoplasm</keyword>
<dbReference type="InterPro" id="IPR023332">
    <property type="entry name" value="Proteasome_alpha-type"/>
</dbReference>
<dbReference type="GO" id="GO:0005737">
    <property type="term" value="C:cytoplasm"/>
    <property type="evidence" value="ECO:0007669"/>
    <property type="project" value="UniProtKB-SubCell"/>
</dbReference>
<accession>A0AAV7K6D4</accession>
<gene>
    <name evidence="9" type="ORF">LOD99_1331</name>
</gene>
<dbReference type="GO" id="GO:0006511">
    <property type="term" value="P:ubiquitin-dependent protein catabolic process"/>
    <property type="evidence" value="ECO:0007669"/>
    <property type="project" value="InterPro"/>
</dbReference>
<protein>
    <submittedName>
        <fullName evidence="9">Proteasome subunit alpha type-3</fullName>
    </submittedName>
</protein>
<evidence type="ECO:0000256" key="1">
    <source>
        <dbReference type="ARBA" id="ARBA00002000"/>
    </source>
</evidence>
<name>A0AAV7K6D4_9METZ</name>
<dbReference type="SMART" id="SM00948">
    <property type="entry name" value="Proteasome_A_N"/>
    <property type="match status" value="1"/>
</dbReference>
<dbReference type="PANTHER" id="PTHR11599">
    <property type="entry name" value="PROTEASOME SUBUNIT ALPHA/BETA"/>
    <property type="match status" value="1"/>
</dbReference>
<evidence type="ECO:0000256" key="3">
    <source>
        <dbReference type="ARBA" id="ARBA00004496"/>
    </source>
</evidence>
<keyword evidence="10" id="KW-1185">Reference proteome</keyword>
<comment type="subcellular location">
    <subcellularLocation>
        <location evidence="3">Cytoplasm</location>
    </subcellularLocation>
    <subcellularLocation>
        <location evidence="2">Nucleus</location>
    </subcellularLocation>
</comment>
<proteinExistence type="inferred from homology"/>
<dbReference type="AlphaFoldDB" id="A0AAV7K6D4"/>
<dbReference type="PROSITE" id="PS51475">
    <property type="entry name" value="PROTEASOME_ALPHA_2"/>
    <property type="match status" value="1"/>
</dbReference>
<evidence type="ECO:0000256" key="6">
    <source>
        <dbReference type="ARBA" id="ARBA00023242"/>
    </source>
</evidence>
<evidence type="ECO:0000313" key="10">
    <source>
        <dbReference type="Proteomes" id="UP001165289"/>
    </source>
</evidence>
<dbReference type="GO" id="GO:0005634">
    <property type="term" value="C:nucleus"/>
    <property type="evidence" value="ECO:0007669"/>
    <property type="project" value="UniProtKB-SubCell"/>
</dbReference>
<dbReference type="Gene3D" id="3.60.20.10">
    <property type="entry name" value="Glutamine Phosphoribosylpyrophosphate, subunit 1, domain 1"/>
    <property type="match status" value="1"/>
</dbReference>
<sequence length="255" mass="28089">MSSIGTGYDVSAGQFSPDGRVFQVEYAHKAVENSGNVIAMRCSEGVVFGVEKLVTSKLYEKGANTRLFAIDEHIGMAVGGVLADGRRVVQIARDEASNYRSSYGMPCPLHVLSDRVASYLHVYTLYGFTRPLGCSVILGSYDVKSDKPELFMIEPSGTNWGYMGCAVGKARQGAKTAIEKVIVNKDLTLEDLAKETAKIVYMVHDEMKDKHFELELGWVGKNSNGFYQRLPEKLFTEAEKFGKDALVESDSDDDI</sequence>
<dbReference type="SUPFAM" id="SSF56235">
    <property type="entry name" value="N-terminal nucleophile aminohydrolases (Ntn hydrolases)"/>
    <property type="match status" value="1"/>
</dbReference>
<evidence type="ECO:0000259" key="8">
    <source>
        <dbReference type="SMART" id="SM00948"/>
    </source>
</evidence>
<keyword evidence="6" id="KW-0539">Nucleus</keyword>
<comment type="caution">
    <text evidence="9">The sequence shown here is derived from an EMBL/GenBank/DDBJ whole genome shotgun (WGS) entry which is preliminary data.</text>
</comment>
<evidence type="ECO:0000256" key="7">
    <source>
        <dbReference type="PROSITE-ProRule" id="PRU00808"/>
    </source>
</evidence>
<dbReference type="Pfam" id="PF00227">
    <property type="entry name" value="Proteasome"/>
    <property type="match status" value="1"/>
</dbReference>
<dbReference type="InterPro" id="IPR029055">
    <property type="entry name" value="Ntn_hydrolases_N"/>
</dbReference>
<keyword evidence="5 7" id="KW-0647">Proteasome</keyword>
<dbReference type="InterPro" id="IPR050115">
    <property type="entry name" value="Proteasome_alpha"/>
</dbReference>
<comment type="similarity">
    <text evidence="7">Belongs to the peptidase T1A family.</text>
</comment>
<dbReference type="InterPro" id="IPR000426">
    <property type="entry name" value="Proteasome_asu_N"/>
</dbReference>
<evidence type="ECO:0000256" key="2">
    <source>
        <dbReference type="ARBA" id="ARBA00004123"/>
    </source>
</evidence>
<reference evidence="9 10" key="1">
    <citation type="journal article" date="2023" name="BMC Biol.">
        <title>The compact genome of the sponge Oopsacas minuta (Hexactinellida) is lacking key metazoan core genes.</title>
        <authorList>
            <person name="Santini S."/>
            <person name="Schenkelaars Q."/>
            <person name="Jourda C."/>
            <person name="Duchesne M."/>
            <person name="Belahbib H."/>
            <person name="Rocher C."/>
            <person name="Selva M."/>
            <person name="Riesgo A."/>
            <person name="Vervoort M."/>
            <person name="Leys S.P."/>
            <person name="Kodjabachian L."/>
            <person name="Le Bivic A."/>
            <person name="Borchiellini C."/>
            <person name="Claverie J.M."/>
            <person name="Renard E."/>
        </authorList>
    </citation>
    <scope>NUCLEOTIDE SEQUENCE [LARGE SCALE GENOMIC DNA]</scope>
    <source>
        <strain evidence="9">SPO-2</strain>
    </source>
</reference>
<dbReference type="Proteomes" id="UP001165289">
    <property type="component" value="Unassembled WGS sequence"/>
</dbReference>
<dbReference type="EMBL" id="JAKMXF010000144">
    <property type="protein sequence ID" value="KAI6656536.1"/>
    <property type="molecule type" value="Genomic_DNA"/>
</dbReference>
<dbReference type="CDD" id="cd03751">
    <property type="entry name" value="proteasome_alpha_type_3"/>
    <property type="match status" value="1"/>
</dbReference>
<dbReference type="GO" id="GO:0019773">
    <property type="term" value="C:proteasome core complex, alpha-subunit complex"/>
    <property type="evidence" value="ECO:0007669"/>
    <property type="project" value="UniProtKB-UniRule"/>
</dbReference>
<dbReference type="InterPro" id="IPR001353">
    <property type="entry name" value="Proteasome_sua/b"/>
</dbReference>
<comment type="function">
    <text evidence="1">The proteasome is a multicatalytic proteinase complex which is characterized by its ability to cleave peptides with Arg, Phe, Tyr, Leu, and Glu adjacent to the leaving group at neutral or slightly basic pH. The proteasome has an ATP-dependent proteolytic activity.</text>
</comment>
<feature type="domain" description="Proteasome alpha-type subunits" evidence="8">
    <location>
        <begin position="8"/>
        <end position="30"/>
    </location>
</feature>
<dbReference type="Pfam" id="PF10584">
    <property type="entry name" value="Proteasome_A_N"/>
    <property type="match status" value="1"/>
</dbReference>
<organism evidence="9 10">
    <name type="scientific">Oopsacas minuta</name>
    <dbReference type="NCBI Taxonomy" id="111878"/>
    <lineage>
        <taxon>Eukaryota</taxon>
        <taxon>Metazoa</taxon>
        <taxon>Porifera</taxon>
        <taxon>Hexactinellida</taxon>
        <taxon>Hexasterophora</taxon>
        <taxon>Lyssacinosida</taxon>
        <taxon>Leucopsacidae</taxon>
        <taxon>Oopsacas</taxon>
    </lineage>
</organism>
<evidence type="ECO:0000256" key="4">
    <source>
        <dbReference type="ARBA" id="ARBA00022490"/>
    </source>
</evidence>
<evidence type="ECO:0000256" key="5">
    <source>
        <dbReference type="ARBA" id="ARBA00022942"/>
    </source>
</evidence>
<evidence type="ECO:0000313" key="9">
    <source>
        <dbReference type="EMBL" id="KAI6656536.1"/>
    </source>
</evidence>